<evidence type="ECO:0000313" key="3">
    <source>
        <dbReference type="EMBL" id="MBN9669262.1"/>
    </source>
</evidence>
<gene>
    <name evidence="3" type="ORF">JF539_02855</name>
</gene>
<feature type="domain" description="YCII-related" evidence="2">
    <location>
        <begin position="2"/>
        <end position="88"/>
    </location>
</feature>
<dbReference type="Gene3D" id="3.30.70.1060">
    <property type="entry name" value="Dimeric alpha+beta barrel"/>
    <property type="match status" value="1"/>
</dbReference>
<dbReference type="InterPro" id="IPR011008">
    <property type="entry name" value="Dimeric_a/b-barrel"/>
</dbReference>
<dbReference type="Proteomes" id="UP000664096">
    <property type="component" value="Unassembled WGS sequence"/>
</dbReference>
<organism evidence="3 4">
    <name type="scientific">Roseibium aggregatum</name>
    <dbReference type="NCBI Taxonomy" id="187304"/>
    <lineage>
        <taxon>Bacteria</taxon>
        <taxon>Pseudomonadati</taxon>
        <taxon>Pseudomonadota</taxon>
        <taxon>Alphaproteobacteria</taxon>
        <taxon>Hyphomicrobiales</taxon>
        <taxon>Stappiaceae</taxon>
        <taxon>Roseibium</taxon>
    </lineage>
</organism>
<sequence length="101" mass="11481">MLYTIRFLDNAGADPEIRMRHMRQHLAFLSANKDAIRAAGPLKEDDGTVKSGLWLVDVETVEQAWDLVKADPFWPTGLRDKVEIRQWTQVFAGGQCLIDPE</sequence>
<name>A0A939EAW8_9HYPH</name>
<dbReference type="SUPFAM" id="SSF54909">
    <property type="entry name" value="Dimeric alpha+beta barrel"/>
    <property type="match status" value="1"/>
</dbReference>
<dbReference type="EMBL" id="JAEKJZ010000001">
    <property type="protein sequence ID" value="MBN9669262.1"/>
    <property type="molecule type" value="Genomic_DNA"/>
</dbReference>
<accession>A0A939EAW8</accession>
<protein>
    <recommendedName>
        <fullName evidence="2">YCII-related domain-containing protein</fullName>
    </recommendedName>
</protein>
<dbReference type="Pfam" id="PF03795">
    <property type="entry name" value="YCII"/>
    <property type="match status" value="1"/>
</dbReference>
<reference evidence="3" key="1">
    <citation type="submission" date="2020-12" db="EMBL/GenBank/DDBJ databases">
        <title>Oil enriched cultivation method for isolating marine PHA-producing bacteria.</title>
        <authorList>
            <person name="Zheng W."/>
            <person name="Yu S."/>
            <person name="Huang Y."/>
        </authorList>
    </citation>
    <scope>NUCLEOTIDE SEQUENCE</scope>
    <source>
        <strain evidence="3">SY-2-12</strain>
    </source>
</reference>
<comment type="similarity">
    <text evidence="1">Belongs to the YciI family.</text>
</comment>
<evidence type="ECO:0000256" key="1">
    <source>
        <dbReference type="ARBA" id="ARBA00007689"/>
    </source>
</evidence>
<proteinExistence type="inferred from homology"/>
<dbReference type="RefSeq" id="WP_207138841.1">
    <property type="nucleotide sequence ID" value="NZ_JAEKJZ010000001.1"/>
</dbReference>
<evidence type="ECO:0000259" key="2">
    <source>
        <dbReference type="Pfam" id="PF03795"/>
    </source>
</evidence>
<dbReference type="InterPro" id="IPR005545">
    <property type="entry name" value="YCII"/>
</dbReference>
<comment type="caution">
    <text evidence="3">The sequence shown here is derived from an EMBL/GenBank/DDBJ whole genome shotgun (WGS) entry which is preliminary data.</text>
</comment>
<evidence type="ECO:0000313" key="4">
    <source>
        <dbReference type="Proteomes" id="UP000664096"/>
    </source>
</evidence>
<dbReference type="AlphaFoldDB" id="A0A939EAW8"/>